<dbReference type="AlphaFoldDB" id="A0A0S4KTH9"/>
<dbReference type="EMBL" id="LN885086">
    <property type="protein sequence ID" value="CUQ66592.1"/>
    <property type="molecule type" value="Genomic_DNA"/>
</dbReference>
<dbReference type="GO" id="GO:0016787">
    <property type="term" value="F:hydrolase activity"/>
    <property type="evidence" value="ECO:0007669"/>
    <property type="project" value="UniProtKB-KW"/>
</dbReference>
<dbReference type="InterPro" id="IPR004347">
    <property type="entry name" value="Pup_ligase/deamidase"/>
</dbReference>
<dbReference type="OrthoDB" id="9760627at2"/>
<dbReference type="KEGG" id="nio:NITINOP_1617"/>
<reference evidence="2" key="1">
    <citation type="submission" date="2015-09" db="EMBL/GenBank/DDBJ databases">
        <authorList>
            <person name="Daims H."/>
        </authorList>
    </citation>
    <scope>NUCLEOTIDE SEQUENCE [LARGE SCALE GENOMIC DNA]</scope>
</reference>
<protein>
    <submittedName>
        <fullName evidence="1">Depupylase</fullName>
        <ecNumber evidence="1">3.4.-.-</ecNumber>
    </submittedName>
</protein>
<dbReference type="GO" id="GO:0070490">
    <property type="term" value="P:protein pupylation"/>
    <property type="evidence" value="ECO:0007669"/>
    <property type="project" value="TreeGrafter"/>
</dbReference>
<evidence type="ECO:0000313" key="2">
    <source>
        <dbReference type="Proteomes" id="UP000066284"/>
    </source>
</evidence>
<dbReference type="PANTHER" id="PTHR42307:SF2">
    <property type="entry name" value="PUP DEAMIDASE_DEPUPYLASE"/>
    <property type="match status" value="1"/>
</dbReference>
<dbReference type="PANTHER" id="PTHR42307">
    <property type="entry name" value="PUP DEAMIDASE/DEPUPYLASE"/>
    <property type="match status" value="1"/>
</dbReference>
<proteinExistence type="predicted"/>
<sequence>MRLFGVETEYGITRDDVSEVDPVVESMELVRAHLTASFERRWDYAGEDPHEDARGFRVRELAQDREEDEFSRRDARRPFSFHEMKSDLVLPNGARFYNDHTHPEYSTPECRTLKDLLAHDRAGELIAQRAADRRNRTLGGSHVQLYKNNTDFHGHSYGCHDNYLVPRSIPFAGLASGLLPFLVSRQVIAGAGKVGVESQEEGWAPGPYQLSQRADFMETELSVDTMHNRPILNTRDEPHADPSKYRRLHLIIGDANLCEYATALKVGTTALVLELIEREGAPSLELDHPVEAVKRLSRDSELKATVRLRNGKAVTALEIQEQYRRAAERTLGGRDAETDWILKEWGETLRWLAEDRRRLVGKLDWVTKLWLLETFMEEERIEWNDPWLASLDLEYHNINPERGLYLGLEAEGRVWRMTTDADVERALSAGPPDTRGGVRGLCVKRFASSIKAVQWERIRFAEGADPGVLEMGDLFEPSAVARCMALFQAATSPLDALKEWNGGQEGRS</sequence>
<dbReference type="RefSeq" id="WP_062484588.1">
    <property type="nucleotide sequence ID" value="NZ_LN885086.1"/>
</dbReference>
<evidence type="ECO:0000313" key="1">
    <source>
        <dbReference type="EMBL" id="CUQ66592.1"/>
    </source>
</evidence>
<keyword evidence="1" id="KW-0378">Hydrolase</keyword>
<dbReference type="EC" id="3.4.-.-" evidence="1"/>
<dbReference type="GO" id="GO:0019941">
    <property type="term" value="P:modification-dependent protein catabolic process"/>
    <property type="evidence" value="ECO:0007669"/>
    <property type="project" value="InterPro"/>
</dbReference>
<dbReference type="Pfam" id="PF03136">
    <property type="entry name" value="Pup_ligase"/>
    <property type="match status" value="1"/>
</dbReference>
<dbReference type="STRING" id="1715989.NITINOP_1617"/>
<accession>A0A0S4KTH9</accession>
<dbReference type="Proteomes" id="UP000066284">
    <property type="component" value="Chromosome 1"/>
</dbReference>
<name>A0A0S4KTH9_9BACT</name>
<organism evidence="1 2">
    <name type="scientific">Candidatus Nitrospira inopinata</name>
    <dbReference type="NCBI Taxonomy" id="1715989"/>
    <lineage>
        <taxon>Bacteria</taxon>
        <taxon>Pseudomonadati</taxon>
        <taxon>Nitrospirota</taxon>
        <taxon>Nitrospiria</taxon>
        <taxon>Nitrospirales</taxon>
        <taxon>Nitrospiraceae</taxon>
        <taxon>Nitrospira</taxon>
    </lineage>
</organism>
<gene>
    <name evidence="1" type="primary">dop</name>
    <name evidence="1" type="ORF">NITINOP_1617</name>
</gene>
<keyword evidence="2" id="KW-1185">Reference proteome</keyword>
<dbReference type="GO" id="GO:0005524">
    <property type="term" value="F:ATP binding"/>
    <property type="evidence" value="ECO:0007669"/>
    <property type="project" value="TreeGrafter"/>
</dbReference>
<dbReference type="GO" id="GO:0010498">
    <property type="term" value="P:proteasomal protein catabolic process"/>
    <property type="evidence" value="ECO:0007669"/>
    <property type="project" value="InterPro"/>
</dbReference>